<evidence type="ECO:0000256" key="2">
    <source>
        <dbReference type="ARBA" id="ARBA00022801"/>
    </source>
</evidence>
<protein>
    <submittedName>
        <fullName evidence="7">Uncharacterized protein</fullName>
    </submittedName>
</protein>
<dbReference type="GO" id="GO:0000166">
    <property type="term" value="F:nucleotide binding"/>
    <property type="evidence" value="ECO:0007669"/>
    <property type="project" value="UniProtKB-KW"/>
</dbReference>
<dbReference type="Pfam" id="PF02492">
    <property type="entry name" value="cobW"/>
    <property type="match status" value="1"/>
</dbReference>
<accession>A0A2M9DDK2</accession>
<dbReference type="Gene3D" id="3.30.1220.10">
    <property type="entry name" value="CobW-like, C-terminal domain"/>
    <property type="match status" value="1"/>
</dbReference>
<dbReference type="SMART" id="SM00833">
    <property type="entry name" value="CobW_C"/>
    <property type="match status" value="1"/>
</dbReference>
<reference evidence="7 8" key="1">
    <citation type="submission" date="2017-01" db="EMBL/GenBank/DDBJ databases">
        <title>Genomic analysis of Xuhuaishuia manganoxidans DY6-4.</title>
        <authorList>
            <person name="Wang X."/>
        </authorList>
    </citation>
    <scope>NUCLEOTIDE SEQUENCE [LARGE SCALE GENOMIC DNA]</scope>
    <source>
        <strain evidence="7 8">DY6-4</strain>
    </source>
</reference>
<keyword evidence="3" id="KW-0143">Chaperone</keyword>
<sequence length="347" mass="36489">MSAPSSDSRTPVTVITGFLGAGKTTLVNHLLNQLGPDDGGRNYAIIVNEFGDIGIDGALIDTGPEELIELSSGCLCCVVRGDLIRTLRDLLTIRPNLAGVLIETTGLANPSPVIQTLVVDQVIAAQCRLDSVVCVTDAAHLDQQLADSTDAAEQIVFADHVILNKTDAAAPGQVEALGARIAALNPFARITPATRGKVAASQVLGRDAFSLERLPRDLLEDGAASPAEEPHDHDHAHGHDHIAQSGITSVSLTLDAAVDPDRLESWLTDLLSRHGADILRTKGIFAVPGEARRLVIQAVNMMLEGDFAGPWGDAPRLSRLVFIGRRLDRATLSAGLAACAALDPSAS</sequence>
<dbReference type="InterPro" id="IPR011629">
    <property type="entry name" value="CobW-like_C"/>
</dbReference>
<dbReference type="Gene3D" id="3.40.50.300">
    <property type="entry name" value="P-loop containing nucleotide triphosphate hydrolases"/>
    <property type="match status" value="1"/>
</dbReference>
<dbReference type="AlphaFoldDB" id="A0A1U7DHK7"/>
<keyword evidence="1" id="KW-0547">Nucleotide-binding</keyword>
<dbReference type="OrthoDB" id="9808822at2"/>
<proteinExistence type="inferred from homology"/>
<evidence type="ECO:0000256" key="6">
    <source>
        <dbReference type="ARBA" id="ARBA00049117"/>
    </source>
</evidence>
<accession>A0A1U7DHK7</accession>
<dbReference type="InterPro" id="IPR027417">
    <property type="entry name" value="P-loop_NTPase"/>
</dbReference>
<dbReference type="STRING" id="1267768.BV394_06940"/>
<evidence type="ECO:0000313" key="8">
    <source>
        <dbReference type="Proteomes" id="UP000187266"/>
    </source>
</evidence>
<evidence type="ECO:0000256" key="4">
    <source>
        <dbReference type="ARBA" id="ARBA00034320"/>
    </source>
</evidence>
<dbReference type="CDD" id="cd03112">
    <property type="entry name" value="CobW-like"/>
    <property type="match status" value="1"/>
</dbReference>
<dbReference type="EMBL" id="CP019124">
    <property type="protein sequence ID" value="APX89484.1"/>
    <property type="molecule type" value="Genomic_DNA"/>
</dbReference>
<dbReference type="SUPFAM" id="SSF52540">
    <property type="entry name" value="P-loop containing nucleoside triphosphate hydrolases"/>
    <property type="match status" value="1"/>
</dbReference>
<dbReference type="Pfam" id="PF07683">
    <property type="entry name" value="CobW_C"/>
    <property type="match status" value="1"/>
</dbReference>
<comment type="function">
    <text evidence="5">Zinc chaperone that directly transfers zinc cofactor to target proteins, thereby activating them. Zinc is transferred from the CXCC motif in the GTPase domain to the zinc binding site in target proteins in a process requiring GTP hydrolysis.</text>
</comment>
<comment type="catalytic activity">
    <reaction evidence="6">
        <text>GTP + H2O = GDP + phosphate + H(+)</text>
        <dbReference type="Rhea" id="RHEA:19669"/>
        <dbReference type="ChEBI" id="CHEBI:15377"/>
        <dbReference type="ChEBI" id="CHEBI:15378"/>
        <dbReference type="ChEBI" id="CHEBI:37565"/>
        <dbReference type="ChEBI" id="CHEBI:43474"/>
        <dbReference type="ChEBI" id="CHEBI:58189"/>
    </reaction>
    <physiologicalReaction direction="left-to-right" evidence="6">
        <dbReference type="Rhea" id="RHEA:19670"/>
    </physiologicalReaction>
</comment>
<dbReference type="Proteomes" id="UP000187266">
    <property type="component" value="Chromosome"/>
</dbReference>
<evidence type="ECO:0000256" key="3">
    <source>
        <dbReference type="ARBA" id="ARBA00023186"/>
    </source>
</evidence>
<gene>
    <name evidence="7" type="ORF">BV394_06940</name>
</gene>
<evidence type="ECO:0000256" key="1">
    <source>
        <dbReference type="ARBA" id="ARBA00022741"/>
    </source>
</evidence>
<dbReference type="PANTHER" id="PTHR13748:SF62">
    <property type="entry name" value="COBW DOMAIN-CONTAINING PROTEIN"/>
    <property type="match status" value="1"/>
</dbReference>
<dbReference type="InterPro" id="IPR036627">
    <property type="entry name" value="CobW-likC_sf"/>
</dbReference>
<dbReference type="SUPFAM" id="SSF90002">
    <property type="entry name" value="Hypothetical protein YjiA, C-terminal domain"/>
    <property type="match status" value="1"/>
</dbReference>
<dbReference type="InterPro" id="IPR003495">
    <property type="entry name" value="CobW/HypB/UreG_nucleotide-bd"/>
</dbReference>
<dbReference type="InterPro" id="IPR051316">
    <property type="entry name" value="Zinc-reg_GTPase_activator"/>
</dbReference>
<organism evidence="7 8">
    <name type="scientific">Brevirhabdus pacifica</name>
    <dbReference type="NCBI Taxonomy" id="1267768"/>
    <lineage>
        <taxon>Bacteria</taxon>
        <taxon>Pseudomonadati</taxon>
        <taxon>Pseudomonadota</taxon>
        <taxon>Alphaproteobacteria</taxon>
        <taxon>Rhodobacterales</taxon>
        <taxon>Paracoccaceae</taxon>
        <taxon>Brevirhabdus</taxon>
    </lineage>
</organism>
<name>A0A1U7DHK7_9RHOB</name>
<dbReference type="GO" id="GO:0016787">
    <property type="term" value="F:hydrolase activity"/>
    <property type="evidence" value="ECO:0007669"/>
    <property type="project" value="UniProtKB-KW"/>
</dbReference>
<keyword evidence="2" id="KW-0378">Hydrolase</keyword>
<dbReference type="GO" id="GO:0005737">
    <property type="term" value="C:cytoplasm"/>
    <property type="evidence" value="ECO:0007669"/>
    <property type="project" value="TreeGrafter"/>
</dbReference>
<evidence type="ECO:0000313" key="7">
    <source>
        <dbReference type="EMBL" id="APX89484.1"/>
    </source>
</evidence>
<evidence type="ECO:0000256" key="5">
    <source>
        <dbReference type="ARBA" id="ARBA00045658"/>
    </source>
</evidence>
<comment type="similarity">
    <text evidence="4">Belongs to the SIMIBI class G3E GTPase family. ZNG1 subfamily.</text>
</comment>
<dbReference type="PANTHER" id="PTHR13748">
    <property type="entry name" value="COBW-RELATED"/>
    <property type="match status" value="1"/>
</dbReference>
<keyword evidence="8" id="KW-1185">Reference proteome</keyword>